<comment type="caution">
    <text evidence="7">The sequence shown here is derived from an EMBL/GenBank/DDBJ whole genome shotgun (WGS) entry which is preliminary data.</text>
</comment>
<organism evidence="7 8">
    <name type="scientific">Camellia sinensis var. sinensis</name>
    <name type="common">China tea</name>
    <dbReference type="NCBI Taxonomy" id="542762"/>
    <lineage>
        <taxon>Eukaryota</taxon>
        <taxon>Viridiplantae</taxon>
        <taxon>Streptophyta</taxon>
        <taxon>Embryophyta</taxon>
        <taxon>Tracheophyta</taxon>
        <taxon>Spermatophyta</taxon>
        <taxon>Magnoliopsida</taxon>
        <taxon>eudicotyledons</taxon>
        <taxon>Gunneridae</taxon>
        <taxon>Pentapetalae</taxon>
        <taxon>asterids</taxon>
        <taxon>Ericales</taxon>
        <taxon>Theaceae</taxon>
        <taxon>Camellia</taxon>
    </lineage>
</organism>
<dbReference type="SUPFAM" id="SSF52096">
    <property type="entry name" value="ClpP/crotonase"/>
    <property type="match status" value="1"/>
</dbReference>
<comment type="catalytic activity">
    <reaction evidence="1">
        <text>a (3Z)-enoyl-CoA = a 4-saturated (2E)-enoyl-CoA</text>
        <dbReference type="Rhea" id="RHEA:45900"/>
        <dbReference type="ChEBI" id="CHEBI:85097"/>
        <dbReference type="ChEBI" id="CHEBI:85489"/>
        <dbReference type="EC" id="5.3.3.8"/>
    </reaction>
</comment>
<dbReference type="Proteomes" id="UP000306102">
    <property type="component" value="Unassembled WGS sequence"/>
</dbReference>
<dbReference type="GO" id="GO:0006635">
    <property type="term" value="P:fatty acid beta-oxidation"/>
    <property type="evidence" value="ECO:0007669"/>
    <property type="project" value="TreeGrafter"/>
</dbReference>
<evidence type="ECO:0000313" key="8">
    <source>
        <dbReference type="Proteomes" id="UP000306102"/>
    </source>
</evidence>
<dbReference type="Gene3D" id="3.90.226.10">
    <property type="entry name" value="2-enoyl-CoA Hydratase, Chain A, domain 1"/>
    <property type="match status" value="1"/>
</dbReference>
<dbReference type="InterPro" id="IPR001753">
    <property type="entry name" value="Enoyl-CoA_hydra/iso"/>
</dbReference>
<gene>
    <name evidence="7" type="ORF">TEA_012095</name>
</gene>
<evidence type="ECO:0000256" key="6">
    <source>
        <dbReference type="ARBA" id="ARBA00023098"/>
    </source>
</evidence>
<dbReference type="Pfam" id="PF00378">
    <property type="entry name" value="ECH_1"/>
    <property type="match status" value="1"/>
</dbReference>
<comment type="pathway">
    <text evidence="3">Lipid metabolism; fatty acid beta-oxidation.</text>
</comment>
<comment type="catalytic activity">
    <reaction evidence="2">
        <text>a (3E)-enoyl-CoA = a 4-saturated (2E)-enoyl-CoA</text>
        <dbReference type="Rhea" id="RHEA:45228"/>
        <dbReference type="ChEBI" id="CHEBI:58521"/>
        <dbReference type="ChEBI" id="CHEBI:85097"/>
        <dbReference type="EC" id="5.3.3.8"/>
    </reaction>
</comment>
<dbReference type="PANTHER" id="PTHR11941">
    <property type="entry name" value="ENOYL-COA HYDRATASE-RELATED"/>
    <property type="match status" value="1"/>
</dbReference>
<dbReference type="GO" id="GO:0005777">
    <property type="term" value="C:peroxisome"/>
    <property type="evidence" value="ECO:0007669"/>
    <property type="project" value="TreeGrafter"/>
</dbReference>
<dbReference type="AlphaFoldDB" id="A0A4S4EBE5"/>
<reference evidence="7 8" key="1">
    <citation type="journal article" date="2018" name="Proc. Natl. Acad. Sci. U.S.A.">
        <title>Draft genome sequence of Camellia sinensis var. sinensis provides insights into the evolution of the tea genome and tea quality.</title>
        <authorList>
            <person name="Wei C."/>
            <person name="Yang H."/>
            <person name="Wang S."/>
            <person name="Zhao J."/>
            <person name="Liu C."/>
            <person name="Gao L."/>
            <person name="Xia E."/>
            <person name="Lu Y."/>
            <person name="Tai Y."/>
            <person name="She G."/>
            <person name="Sun J."/>
            <person name="Cao H."/>
            <person name="Tong W."/>
            <person name="Gao Q."/>
            <person name="Li Y."/>
            <person name="Deng W."/>
            <person name="Jiang X."/>
            <person name="Wang W."/>
            <person name="Chen Q."/>
            <person name="Zhang S."/>
            <person name="Li H."/>
            <person name="Wu J."/>
            <person name="Wang P."/>
            <person name="Li P."/>
            <person name="Shi C."/>
            <person name="Zheng F."/>
            <person name="Jian J."/>
            <person name="Huang B."/>
            <person name="Shan D."/>
            <person name="Shi M."/>
            <person name="Fang C."/>
            <person name="Yue Y."/>
            <person name="Li F."/>
            <person name="Li D."/>
            <person name="Wei S."/>
            <person name="Han B."/>
            <person name="Jiang C."/>
            <person name="Yin Y."/>
            <person name="Xia T."/>
            <person name="Zhang Z."/>
            <person name="Bennetzen J.L."/>
            <person name="Zhao S."/>
            <person name="Wan X."/>
        </authorList>
    </citation>
    <scope>NUCLEOTIDE SEQUENCE [LARGE SCALE GENOMIC DNA]</scope>
    <source>
        <strain evidence="8">cv. Shuchazao</strain>
        <tissue evidence="7">Leaf</tissue>
    </source>
</reference>
<dbReference type="STRING" id="542762.A0A4S4EBE5"/>
<keyword evidence="6" id="KW-0443">Lipid metabolism</keyword>
<proteinExistence type="inferred from homology"/>
<dbReference type="PANTHER" id="PTHR11941:SF75">
    <property type="entry name" value="ENOYL-COA HYDRATASE_ISOMERASE FAMILY PROTEIN"/>
    <property type="match status" value="1"/>
</dbReference>
<evidence type="ECO:0000256" key="4">
    <source>
        <dbReference type="ARBA" id="ARBA00005254"/>
    </source>
</evidence>
<name>A0A4S4EBE5_CAMSN</name>
<evidence type="ECO:0000256" key="1">
    <source>
        <dbReference type="ARBA" id="ARBA00000452"/>
    </source>
</evidence>
<dbReference type="EMBL" id="SDRB02005849">
    <property type="protein sequence ID" value="THG13523.1"/>
    <property type="molecule type" value="Genomic_DNA"/>
</dbReference>
<dbReference type="FunFam" id="3.90.226.10:FF:000049">
    <property type="entry name" value="Enoyl-CoA delta isomerase 3"/>
    <property type="match status" value="1"/>
</dbReference>
<sequence>MGRARRSTRCNPILATTLTFWREKREARLGSDVEKASVSNSGRDSNGVVLCVISFFSFAQEKRGDIFFLTITGDDEHRLNPNLIESLRSALRKAREQSTRGSALITTARGKFFSNGFDLAWAESAGSSSAAAAHDRLHHLINLFKTLIADLISLPMPTIAAVTGHAVGGGMMLMISHDYVFMRSDRGVLYMSELDIGMAFPDNTLALVRSKVGSAAAGRELVLKASKVRAEEAVAMGIVEEAHCSAEATVEAAVRLGEKLGKRKWNGEVYAKIRKALHPELCGVLGLASKSVLS</sequence>
<evidence type="ECO:0000256" key="5">
    <source>
        <dbReference type="ARBA" id="ARBA00012064"/>
    </source>
</evidence>
<evidence type="ECO:0000256" key="2">
    <source>
        <dbReference type="ARBA" id="ARBA00000765"/>
    </source>
</evidence>
<evidence type="ECO:0000256" key="3">
    <source>
        <dbReference type="ARBA" id="ARBA00005005"/>
    </source>
</evidence>
<comment type="similarity">
    <text evidence="4">Belongs to the enoyl-CoA hydratase/isomerase family.</text>
</comment>
<accession>A0A4S4EBE5</accession>
<dbReference type="GO" id="GO:0004165">
    <property type="term" value="F:delta(3)-delta(2)-enoyl-CoA isomerase activity"/>
    <property type="evidence" value="ECO:0007669"/>
    <property type="project" value="UniProtKB-EC"/>
</dbReference>
<protein>
    <recommendedName>
        <fullName evidence="5">Delta(3)-Delta(2)-enoyl-CoA isomerase</fullName>
        <ecNumber evidence="5">5.3.3.8</ecNumber>
    </recommendedName>
</protein>
<dbReference type="CDD" id="cd06558">
    <property type="entry name" value="crotonase-like"/>
    <property type="match status" value="1"/>
</dbReference>
<dbReference type="InterPro" id="IPR029045">
    <property type="entry name" value="ClpP/crotonase-like_dom_sf"/>
</dbReference>
<keyword evidence="8" id="KW-1185">Reference proteome</keyword>
<evidence type="ECO:0000313" key="7">
    <source>
        <dbReference type="EMBL" id="THG13523.1"/>
    </source>
</evidence>
<dbReference type="EC" id="5.3.3.8" evidence="5"/>